<accession>A0A0M0K038</accession>
<evidence type="ECO:0000256" key="1">
    <source>
        <dbReference type="SAM" id="MobiDB-lite"/>
    </source>
</evidence>
<evidence type="ECO:0000313" key="2">
    <source>
        <dbReference type="EMBL" id="KOO32174.1"/>
    </source>
</evidence>
<organism evidence="2 3">
    <name type="scientific">Chrysochromulina tobinii</name>
    <dbReference type="NCBI Taxonomy" id="1460289"/>
    <lineage>
        <taxon>Eukaryota</taxon>
        <taxon>Haptista</taxon>
        <taxon>Haptophyta</taxon>
        <taxon>Prymnesiophyceae</taxon>
        <taxon>Prymnesiales</taxon>
        <taxon>Chrysochromulinaceae</taxon>
        <taxon>Chrysochromulina</taxon>
    </lineage>
</organism>
<keyword evidence="3" id="KW-1185">Reference proteome</keyword>
<feature type="region of interest" description="Disordered" evidence="1">
    <location>
        <begin position="86"/>
        <end position="124"/>
    </location>
</feature>
<dbReference type="Gene3D" id="3.30.70.330">
    <property type="match status" value="1"/>
</dbReference>
<feature type="non-terminal residue" evidence="2">
    <location>
        <position position="951"/>
    </location>
</feature>
<name>A0A0M0K038_9EUKA</name>
<proteinExistence type="predicted"/>
<dbReference type="GO" id="GO:0003676">
    <property type="term" value="F:nucleic acid binding"/>
    <property type="evidence" value="ECO:0007669"/>
    <property type="project" value="InterPro"/>
</dbReference>
<gene>
    <name evidence="2" type="ORF">Ctob_015417</name>
</gene>
<dbReference type="AlphaFoldDB" id="A0A0M0K038"/>
<dbReference type="Proteomes" id="UP000037460">
    <property type="component" value="Unassembled WGS sequence"/>
</dbReference>
<feature type="compositionally biased region" description="Acidic residues" evidence="1">
    <location>
        <begin position="111"/>
        <end position="124"/>
    </location>
</feature>
<dbReference type="InterPro" id="IPR012677">
    <property type="entry name" value="Nucleotide-bd_a/b_plait_sf"/>
</dbReference>
<reference evidence="3" key="1">
    <citation type="journal article" date="2015" name="PLoS Genet.">
        <title>Genome Sequence and Transcriptome Analyses of Chrysochromulina tobin: Metabolic Tools for Enhanced Algal Fitness in the Prominent Order Prymnesiales (Haptophyceae).</title>
        <authorList>
            <person name="Hovde B.T."/>
            <person name="Deodato C.R."/>
            <person name="Hunsperger H.M."/>
            <person name="Ryken S.A."/>
            <person name="Yost W."/>
            <person name="Jha R.K."/>
            <person name="Patterson J."/>
            <person name="Monnat R.J. Jr."/>
            <person name="Barlow S.B."/>
            <person name="Starkenburg S.R."/>
            <person name="Cattolico R.A."/>
        </authorList>
    </citation>
    <scope>NUCLEOTIDE SEQUENCE</scope>
    <source>
        <strain evidence="3">CCMP291</strain>
    </source>
</reference>
<sequence>MAEATTKDEAMPAEAAIETKNSILEVGNSMLNAIVLAFSPRVPLSSGPSSVPAHALSNARTVQAAAKQTLSETPTEVELPTLKPESAAASHLAPPPAHRHPMGPTRPDALENGDDTNLDDIDDEDDAIRPFGACCRPSRRERRPTRKLVGIDPEVKRELSALDSDLAEVLGRGDIALVSAKWLKAQLARQPDYRIVRRQDLKPVDGIKPHLTPKEAKRLLLEGRRAVGAFSLGWPTQGNPDPTGHRIQAFWHALLERPDIEAFFWDYPSLYQNSDHSPRTNEQERAFERGLRVINSLYGSAIGTTVLQLKELPPRPREYDGKLCLFKVAPGVDEAAIKAALVPYGDIVSCTLGKTARPAIVCFATHAAAQAAKRAAAQLVHIAGGVDTLFNERSYDGRHGEAGLDDDEGRGWCVFESAVSGELILRLSAIPRVKAELDKLPPKMLQLRSGCPLETVDLSAGRLETRVDEVVARIEGATFTSKGDKAMVVGLYKKYVDRIAGALQRVLPKMLASDSATAAPSELPPPVDAPAAAPLRLAEGTPLLLLAWQGSGVGGGPRFGVVDATGGRVAAAVTGGDDTELAYDRCSQVVLPWRPPAAGWDAAFVGDARALRDLVEPARRLADDARRIEPDLDGARRMESESAVRAVGERAREIADSAARCQTIAHAAREAGGAVQSCVNAAAALFSKGDPTQLQATLEEVRAVVERLQPEAMVTAALRFSGASGARRYAAGQPLTVRTAGGWHDAKVATAGVDGLCHLLTFEGSSEPPATLTLHPWNHAPRELPHAAYEAMRAWWAPWLGAQHAHIADALTGKRLDSLQQCVAINVTGGVAETQASAIRDAHSLTAWLLAQHGARLEGGPAEGPLAALLTAGPASGKTTLLSQVVMIALQDERTELVPILVKVQVLQRWLLEAPDAFAGSWNYIDAFLRLEHEASRPALYRMLRQAMMAR</sequence>
<protein>
    <submittedName>
        <fullName evidence="2">Uncharacterized protein</fullName>
    </submittedName>
</protein>
<dbReference type="InterPro" id="IPR035979">
    <property type="entry name" value="RBD_domain_sf"/>
</dbReference>
<comment type="caution">
    <text evidence="2">The sequence shown here is derived from an EMBL/GenBank/DDBJ whole genome shotgun (WGS) entry which is preliminary data.</text>
</comment>
<dbReference type="SUPFAM" id="SSF54928">
    <property type="entry name" value="RNA-binding domain, RBD"/>
    <property type="match status" value="1"/>
</dbReference>
<dbReference type="EMBL" id="JWZX01001834">
    <property type="protein sequence ID" value="KOO32174.1"/>
    <property type="molecule type" value="Genomic_DNA"/>
</dbReference>
<evidence type="ECO:0000313" key="3">
    <source>
        <dbReference type="Proteomes" id="UP000037460"/>
    </source>
</evidence>